<evidence type="ECO:0000256" key="1">
    <source>
        <dbReference type="ARBA" id="ARBA00022574"/>
    </source>
</evidence>
<feature type="repeat" description="WD" evidence="7">
    <location>
        <begin position="873"/>
        <end position="914"/>
    </location>
</feature>
<dbReference type="Proteomes" id="UP000005426">
    <property type="component" value="Unassembled WGS sequence"/>
</dbReference>
<dbReference type="GO" id="GO:1990234">
    <property type="term" value="C:transferase complex"/>
    <property type="evidence" value="ECO:0007669"/>
    <property type="project" value="UniProtKB-ARBA"/>
</dbReference>
<keyword evidence="3" id="KW-0175">Coiled coil</keyword>
<dbReference type="InterPro" id="IPR020472">
    <property type="entry name" value="WD40_PAC1"/>
</dbReference>
<dbReference type="Pfam" id="PF24883">
    <property type="entry name" value="NPHP3_N"/>
    <property type="match status" value="1"/>
</dbReference>
<feature type="repeat" description="WD" evidence="7">
    <location>
        <begin position="915"/>
        <end position="956"/>
    </location>
</feature>
<dbReference type="SUPFAM" id="SSF50978">
    <property type="entry name" value="WD40 repeat-like"/>
    <property type="match status" value="2"/>
</dbReference>
<evidence type="ECO:0000256" key="7">
    <source>
        <dbReference type="PROSITE-ProRule" id="PRU00221"/>
    </source>
</evidence>
<dbReference type="InterPro" id="IPR056884">
    <property type="entry name" value="NPHP3-like_N"/>
</dbReference>
<proteinExistence type="inferred from homology"/>
<feature type="domain" description="Nephrocystin 3-like N-terminal" evidence="8">
    <location>
        <begin position="178"/>
        <end position="339"/>
    </location>
</feature>
<dbReference type="HOGENOM" id="CLU_000288_6_16_1"/>
<dbReference type="InterPro" id="IPR019775">
    <property type="entry name" value="WD40_repeat_CS"/>
</dbReference>
<organism evidence="9 10">
    <name type="scientific">Hypocrea atroviridis (strain ATCC 20476 / IMI 206040)</name>
    <name type="common">Trichoderma atroviride</name>
    <dbReference type="NCBI Taxonomy" id="452589"/>
    <lineage>
        <taxon>Eukaryota</taxon>
        <taxon>Fungi</taxon>
        <taxon>Dikarya</taxon>
        <taxon>Ascomycota</taxon>
        <taxon>Pezizomycotina</taxon>
        <taxon>Sordariomycetes</taxon>
        <taxon>Hypocreomycetidae</taxon>
        <taxon>Hypocreales</taxon>
        <taxon>Hypocreaceae</taxon>
        <taxon>Trichoderma</taxon>
    </lineage>
</organism>
<gene>
    <name evidence="9" type="ORF">TRIATDRAFT_262568</name>
</gene>
<dbReference type="eggNOG" id="KOG0295">
    <property type="taxonomic scope" value="Eukaryota"/>
</dbReference>
<dbReference type="InterPro" id="IPR036322">
    <property type="entry name" value="WD40_repeat_dom_sf"/>
</dbReference>
<dbReference type="PRINTS" id="PR00320">
    <property type="entry name" value="GPROTEINBRPT"/>
</dbReference>
<name>G9NM50_HYPAI</name>
<keyword evidence="1 7" id="KW-0853">WD repeat</keyword>
<evidence type="ECO:0000256" key="2">
    <source>
        <dbReference type="ARBA" id="ARBA00022737"/>
    </source>
</evidence>
<evidence type="ECO:0000313" key="10">
    <source>
        <dbReference type="Proteomes" id="UP000005426"/>
    </source>
</evidence>
<dbReference type="PROSITE" id="PS50294">
    <property type="entry name" value="WD_REPEATS_REGION"/>
    <property type="match status" value="5"/>
</dbReference>
<dbReference type="PROSITE" id="PS00678">
    <property type="entry name" value="WD_REPEATS_1"/>
    <property type="match status" value="2"/>
</dbReference>
<evidence type="ECO:0000313" key="9">
    <source>
        <dbReference type="EMBL" id="EHK47982.1"/>
    </source>
</evidence>
<evidence type="ECO:0000256" key="3">
    <source>
        <dbReference type="ARBA" id="ARBA00023054"/>
    </source>
</evidence>
<keyword evidence="2" id="KW-0677">Repeat</keyword>
<feature type="repeat" description="WD" evidence="7">
    <location>
        <begin position="684"/>
        <end position="725"/>
    </location>
</feature>
<comment type="caution">
    <text evidence="9">The sequence shown here is derived from an EMBL/GenBank/DDBJ whole genome shotgun (WGS) entry which is preliminary data.</text>
</comment>
<dbReference type="STRING" id="452589.G9NM50"/>
<comment type="function">
    <text evidence="6">Involved in mitochondrial fission. Acts as an adapter protein required to form mitochondrial fission complexes. Formation of these complexes is required to promote constriction and fission of the mitochondrial compartment at a late step in mitochondrial division.</text>
</comment>
<feature type="repeat" description="WD" evidence="7">
    <location>
        <begin position="768"/>
        <end position="809"/>
    </location>
</feature>
<comment type="similarity">
    <text evidence="4">Belongs to the WD repeat MDV1/CAF4 family.</text>
</comment>
<dbReference type="OrthoDB" id="538223at2759"/>
<dbReference type="PANTHER" id="PTHR22847">
    <property type="entry name" value="WD40 REPEAT PROTEIN"/>
    <property type="match status" value="1"/>
</dbReference>
<dbReference type="CDD" id="cd00200">
    <property type="entry name" value="WD40"/>
    <property type="match status" value="1"/>
</dbReference>
<dbReference type="Gene3D" id="2.130.10.10">
    <property type="entry name" value="YVTN repeat-like/Quinoprotein amine dehydrogenase"/>
    <property type="match status" value="3"/>
</dbReference>
<dbReference type="InterPro" id="IPR027417">
    <property type="entry name" value="P-loop_NTPase"/>
</dbReference>
<keyword evidence="10" id="KW-1185">Reference proteome</keyword>
<sequence>MAEALGLTSSIIAVVDLFIKVGVQCSIYCSGVKNAPHEIRQILNEADRFTATIKNLERLLAGPNGAKLDSSQNIRRSIGECRLQLIDLTTKLGQGTRLQRIAWPLKKGEMAGIIEKLQKHRDTIMSNLQIEQSALLLDTHQEVMSNKLIYAEGAAFDSPNHVNSDMCHPGTRCDVLDQIMAWSTAPNEQCIFWLNGGAGTGKSTISRTVAQSFASKGILGGSFFFKRGEADRGNMALFFPTIASQLQQTFPLTAPHIKAATETNPNIHNKPIKEQFDKLFAGPVKKISEHSELLTTSIVLVADALDECDNAEHVRLVIQLLSQAKHFTSMRLRIFLTSRPDLPMRLGFKDIYGEYKDLILHQIPQAVIRHDIALFLEYQFNIIRQDYNKSVPLDRQISLSWPSTQDFQHLVSRSVPLFIFAATACRFIQDRRIGGPKKQLAKLLEHKTGYVSNLDATYSPIVDGLIGGLSDSGRHEVSKQFKEIVGSIILLASPLCTSSLALLLNISLEDIENQLDLLHSVLYIPSDQRIPVRLLHLSFYDFLVDPEKAKQPERYPFWIDKLKAHEELAARCLELLSTDGTLRRNICDLQLPSTPRSKISQQTIDTALPPEVQYACRYWVYHWKESMCKIKDGGPIDCFLVNHLLHWIEALCLLGRIADCIGMIYELLGLLEIPSEWNACLLTLEGHRSSVNSVAFSHDSKLLASASDDHTIKLWDTVIGTCISTLEGHRFSVRSVQFSHDSRVLASASDDQTIKFWDTLTGTCTSTLYGHGSDINSVAFSHDSKMLASASNDKTIKIWDARAGTCSLTITGHTINVNSVSFSHDSKMLASASDKIIKLWDPTTGTCISTLEGHIDGAIKVWDVHTGACAAVFKGHSSYIYQLAFSHNSDLLASSASDGYVKIWNIAAGVCSATFDDRRSYIRSVAFSHDSTMLAVAVTRPRINIWDVFTGACKLTIPEPGYNLDVVAFSHNSRLLAFILNFWNITTGCCVATIRVSELARMRLEFDVTGHSVSTSAGSFTLQGMSLPQIMTVMLVT</sequence>
<dbReference type="SUPFAM" id="SSF52540">
    <property type="entry name" value="P-loop containing nucleoside triphosphate hydrolases"/>
    <property type="match status" value="1"/>
</dbReference>
<evidence type="ECO:0000256" key="4">
    <source>
        <dbReference type="ARBA" id="ARBA00038415"/>
    </source>
</evidence>
<dbReference type="SMART" id="SM00320">
    <property type="entry name" value="WD40"/>
    <property type="match status" value="6"/>
</dbReference>
<feature type="repeat" description="WD" evidence="7">
    <location>
        <begin position="726"/>
        <end position="767"/>
    </location>
</feature>
<evidence type="ECO:0000256" key="5">
    <source>
        <dbReference type="ARBA" id="ARBA00039789"/>
    </source>
</evidence>
<dbReference type="InterPro" id="IPR001680">
    <property type="entry name" value="WD40_rpt"/>
</dbReference>
<evidence type="ECO:0000256" key="6">
    <source>
        <dbReference type="ARBA" id="ARBA00043913"/>
    </source>
</evidence>
<evidence type="ECO:0000259" key="8">
    <source>
        <dbReference type="Pfam" id="PF24883"/>
    </source>
</evidence>
<dbReference type="InterPro" id="IPR015943">
    <property type="entry name" value="WD40/YVTN_repeat-like_dom_sf"/>
</dbReference>
<reference evidence="9 10" key="1">
    <citation type="journal article" date="2011" name="Genome Biol.">
        <title>Comparative genome sequence analysis underscores mycoparasitism as the ancestral life style of Trichoderma.</title>
        <authorList>
            <person name="Kubicek C.P."/>
            <person name="Herrera-Estrella A."/>
            <person name="Seidl-Seiboth V."/>
            <person name="Martinez D.A."/>
            <person name="Druzhinina I.S."/>
            <person name="Thon M."/>
            <person name="Zeilinger S."/>
            <person name="Casas-Flores S."/>
            <person name="Horwitz B.A."/>
            <person name="Mukherjee P.K."/>
            <person name="Mukherjee M."/>
            <person name="Kredics L."/>
            <person name="Alcaraz L.D."/>
            <person name="Aerts A."/>
            <person name="Antal Z."/>
            <person name="Atanasova L."/>
            <person name="Cervantes-Badillo M.G."/>
            <person name="Challacombe J."/>
            <person name="Chertkov O."/>
            <person name="McCluskey K."/>
            <person name="Coulpier F."/>
            <person name="Deshpande N."/>
            <person name="von Doehren H."/>
            <person name="Ebbole D.J."/>
            <person name="Esquivel-Naranjo E.U."/>
            <person name="Fekete E."/>
            <person name="Flipphi M."/>
            <person name="Glaser F."/>
            <person name="Gomez-Rodriguez E.Y."/>
            <person name="Gruber S."/>
            <person name="Han C."/>
            <person name="Henrissat B."/>
            <person name="Hermosa R."/>
            <person name="Hernandez-Onate M."/>
            <person name="Karaffa L."/>
            <person name="Kosti I."/>
            <person name="Le Crom S."/>
            <person name="Lindquist E."/>
            <person name="Lucas S."/>
            <person name="Luebeck M."/>
            <person name="Luebeck P.S."/>
            <person name="Margeot A."/>
            <person name="Metz B."/>
            <person name="Misra M."/>
            <person name="Nevalainen H."/>
            <person name="Omann M."/>
            <person name="Packer N."/>
            <person name="Perrone G."/>
            <person name="Uresti-Rivera E.E."/>
            <person name="Salamov A."/>
            <person name="Schmoll M."/>
            <person name="Seiboth B."/>
            <person name="Shapiro H."/>
            <person name="Sukno S."/>
            <person name="Tamayo-Ramos J.A."/>
            <person name="Tisch D."/>
            <person name="Wiest A."/>
            <person name="Wilkinson H.H."/>
            <person name="Zhang M."/>
            <person name="Coutinho P.M."/>
            <person name="Kenerley C.M."/>
            <person name="Monte E."/>
            <person name="Baker S.E."/>
            <person name="Grigoriev I.V."/>
        </authorList>
    </citation>
    <scope>NUCLEOTIDE SEQUENCE [LARGE SCALE GENOMIC DNA]</scope>
    <source>
        <strain evidence="10">ATCC 20476 / IMI 206040</strain>
    </source>
</reference>
<dbReference type="PANTHER" id="PTHR22847:SF637">
    <property type="entry name" value="WD REPEAT DOMAIN 5B"/>
    <property type="match status" value="1"/>
</dbReference>
<dbReference type="OMA" id="ATTICRF"/>
<protein>
    <recommendedName>
        <fullName evidence="5">Mitochondrial division protein 1</fullName>
    </recommendedName>
</protein>
<dbReference type="PROSITE" id="PS50082">
    <property type="entry name" value="WD_REPEATS_2"/>
    <property type="match status" value="6"/>
</dbReference>
<accession>G9NM50</accession>
<dbReference type="AlphaFoldDB" id="G9NM50"/>
<dbReference type="Gene3D" id="3.40.50.300">
    <property type="entry name" value="P-loop containing nucleotide triphosphate hydrolases"/>
    <property type="match status" value="1"/>
</dbReference>
<feature type="repeat" description="WD" evidence="7">
    <location>
        <begin position="810"/>
        <end position="850"/>
    </location>
</feature>
<dbReference type="Pfam" id="PF00400">
    <property type="entry name" value="WD40"/>
    <property type="match status" value="6"/>
</dbReference>
<dbReference type="EMBL" id="ABDG02000019">
    <property type="protein sequence ID" value="EHK47982.1"/>
    <property type="molecule type" value="Genomic_DNA"/>
</dbReference>